<protein>
    <recommendedName>
        <fullName evidence="4">Carboxylic ester hydrolase</fullName>
        <ecNumber evidence="4">3.1.1.-</ecNumber>
    </recommendedName>
</protein>
<dbReference type="PROSITE" id="PS00122">
    <property type="entry name" value="CARBOXYLESTERASE_B_1"/>
    <property type="match status" value="1"/>
</dbReference>
<dbReference type="InterPro" id="IPR019819">
    <property type="entry name" value="Carboxylesterase_B_CS"/>
</dbReference>
<dbReference type="InterPro" id="IPR029058">
    <property type="entry name" value="AB_hydrolase_fold"/>
</dbReference>
<feature type="active site" description="Charge relay system" evidence="3">
    <location>
        <position position="440"/>
    </location>
</feature>
<dbReference type="PANTHER" id="PTHR45570">
    <property type="entry name" value="CARBOXYLIC ESTER HYDROLASE"/>
    <property type="match status" value="1"/>
</dbReference>
<dbReference type="SUPFAM" id="SSF53474">
    <property type="entry name" value="alpha/beta-Hydrolases"/>
    <property type="match status" value="1"/>
</dbReference>
<name>F4QEG1_CACFS</name>
<dbReference type="OMA" id="GAWHGNE"/>
<dbReference type="InterPro" id="IPR000997">
    <property type="entry name" value="Cholinesterase"/>
</dbReference>
<gene>
    <name evidence="6" type="ORF">DFA_11035</name>
</gene>
<dbReference type="InterPro" id="IPR019826">
    <property type="entry name" value="Carboxylesterase_B_AS"/>
</dbReference>
<feature type="active site" description="Charge relay system" evidence="3">
    <location>
        <position position="335"/>
    </location>
</feature>
<dbReference type="ESTHER" id="9myce-f4qeg1">
    <property type="family name" value="Cholinesterase-like"/>
</dbReference>
<comment type="similarity">
    <text evidence="1 4">Belongs to the type-B carboxylesterase/lipase family.</text>
</comment>
<dbReference type="OrthoDB" id="408631at2759"/>
<proteinExistence type="inferred from homology"/>
<dbReference type="STRING" id="1054147.F4QEG1"/>
<evidence type="ECO:0000256" key="4">
    <source>
        <dbReference type="RuleBase" id="RU361235"/>
    </source>
</evidence>
<dbReference type="RefSeq" id="XP_004349973.1">
    <property type="nucleotide sequence ID" value="XM_004349923.1"/>
</dbReference>
<evidence type="ECO:0000256" key="2">
    <source>
        <dbReference type="ARBA" id="ARBA00022801"/>
    </source>
</evidence>
<feature type="active site" description="Acyl-ester intermediate" evidence="3">
    <location>
        <position position="209"/>
    </location>
</feature>
<keyword evidence="7" id="KW-1185">Reference proteome</keyword>
<sequence length="538" mass="58870">MKILLLLSLIVASVLNAQSTIQVQIDDGPLLGLEFPTHNAFYGIPFTEPPIGNLRWASPVPKTSWGPQGGVWNATYERPGCPQQCNLPSGVCPEFQTEDCLYLNVYTPPFDNSNGNNPTPLPVMVFIPGGRFEMGGGSTPLYDGAVFVNRTNVILVTINYRLGVLGFLVTPQLKGNYGFQDQLVALQWVQDNIKSFGGDPSQVTVFGQSAGGTSSAIHLVSPKSTNLLSKIIIESNPWSLPVKTVDESIDLAEKFAKDIGCNVDDTSCLLSQSVDSILVAQNTSENSFNVFHPLLTFLPWTPVVDGDIIPDQPLALLEKGQFNKVPTMIGTVHDEALIFVASISEHISELEFRAGLVDIFGLGNSIDIAKQYSSYINSSTDYMLLLSTIGTDYIFVCPTRNAVRSIAAESVPVFQYQFQHVSSFNVYGNVFPQCANSVCHGLELPYVFDTVTSSGSFEFTPQEQQLSYDLIDYWTNFAKSGNPNGPVPVSDPSLPAWPMYTSSTSDQSFILDIPSFVQQGLRSSYCDLYDQIGYQTGW</sequence>
<dbReference type="EMBL" id="GL883029">
    <property type="protein sequence ID" value="EGG13274.1"/>
    <property type="molecule type" value="Genomic_DNA"/>
</dbReference>
<dbReference type="GeneID" id="14866348"/>
<evidence type="ECO:0000313" key="7">
    <source>
        <dbReference type="Proteomes" id="UP000007797"/>
    </source>
</evidence>
<dbReference type="EC" id="3.1.1.-" evidence="4"/>
<dbReference type="InterPro" id="IPR002018">
    <property type="entry name" value="CarbesteraseB"/>
</dbReference>
<dbReference type="PANTHER" id="PTHR45570:SF1">
    <property type="entry name" value="CARBOXYLIC ESTER HYDROLASE"/>
    <property type="match status" value="1"/>
</dbReference>
<dbReference type="PROSITE" id="PS00941">
    <property type="entry name" value="CARBOXYLESTERASE_B_2"/>
    <property type="match status" value="1"/>
</dbReference>
<dbReference type="AlphaFoldDB" id="F4QEG1"/>
<feature type="signal peptide" evidence="4">
    <location>
        <begin position="1"/>
        <end position="17"/>
    </location>
</feature>
<reference evidence="7" key="1">
    <citation type="journal article" date="2011" name="Genome Res.">
        <title>Phylogeny-wide analysis of social amoeba genomes highlights ancient origins for complex intercellular communication.</title>
        <authorList>
            <person name="Heidel A.J."/>
            <person name="Lawal H.M."/>
            <person name="Felder M."/>
            <person name="Schilde C."/>
            <person name="Helps N.R."/>
            <person name="Tunggal B."/>
            <person name="Rivero F."/>
            <person name="John U."/>
            <person name="Schleicher M."/>
            <person name="Eichinger L."/>
            <person name="Platzer M."/>
            <person name="Noegel A.A."/>
            <person name="Schaap P."/>
            <person name="Gloeckner G."/>
        </authorList>
    </citation>
    <scope>NUCLEOTIDE SEQUENCE [LARGE SCALE GENOMIC DNA]</scope>
    <source>
        <strain evidence="7">SH3</strain>
    </source>
</reference>
<dbReference type="GO" id="GO:0004104">
    <property type="term" value="F:cholinesterase activity"/>
    <property type="evidence" value="ECO:0007669"/>
    <property type="project" value="InterPro"/>
</dbReference>
<organism evidence="6 7">
    <name type="scientific">Cavenderia fasciculata</name>
    <name type="common">Slime mold</name>
    <name type="synonym">Dictyostelium fasciculatum</name>
    <dbReference type="NCBI Taxonomy" id="261658"/>
    <lineage>
        <taxon>Eukaryota</taxon>
        <taxon>Amoebozoa</taxon>
        <taxon>Evosea</taxon>
        <taxon>Eumycetozoa</taxon>
        <taxon>Dictyostelia</taxon>
        <taxon>Acytosteliales</taxon>
        <taxon>Cavenderiaceae</taxon>
        <taxon>Cavenderia</taxon>
    </lineage>
</organism>
<evidence type="ECO:0000313" key="6">
    <source>
        <dbReference type="EMBL" id="EGG13274.1"/>
    </source>
</evidence>
<dbReference type="PRINTS" id="PR00878">
    <property type="entry name" value="CHOLNESTRASE"/>
</dbReference>
<accession>F4QEG1</accession>
<evidence type="ECO:0000259" key="5">
    <source>
        <dbReference type="Pfam" id="PF00135"/>
    </source>
</evidence>
<dbReference type="Gene3D" id="3.40.50.1820">
    <property type="entry name" value="alpha/beta hydrolase"/>
    <property type="match status" value="1"/>
</dbReference>
<dbReference type="KEGG" id="dfa:DFA_11035"/>
<keyword evidence="4" id="KW-0732">Signal</keyword>
<dbReference type="Proteomes" id="UP000007797">
    <property type="component" value="Unassembled WGS sequence"/>
</dbReference>
<feature type="chain" id="PRO_5005129511" description="Carboxylic ester hydrolase" evidence="4">
    <location>
        <begin position="18"/>
        <end position="538"/>
    </location>
</feature>
<dbReference type="Pfam" id="PF00135">
    <property type="entry name" value="COesterase"/>
    <property type="match status" value="1"/>
</dbReference>
<evidence type="ECO:0000256" key="1">
    <source>
        <dbReference type="ARBA" id="ARBA00005964"/>
    </source>
</evidence>
<evidence type="ECO:0000256" key="3">
    <source>
        <dbReference type="PIRSR" id="PIRSR600997-1"/>
    </source>
</evidence>
<keyword evidence="2 4" id="KW-0378">Hydrolase</keyword>
<feature type="domain" description="Carboxylesterase type B" evidence="5">
    <location>
        <begin position="21"/>
        <end position="527"/>
    </location>
</feature>